<evidence type="ECO:0000256" key="10">
    <source>
        <dbReference type="SAM" id="Phobius"/>
    </source>
</evidence>
<evidence type="ECO:0000256" key="11">
    <source>
        <dbReference type="SAM" id="SignalP"/>
    </source>
</evidence>
<dbReference type="InterPro" id="IPR002528">
    <property type="entry name" value="MATE_fam"/>
</dbReference>
<feature type="transmembrane region" description="Helical" evidence="10">
    <location>
        <begin position="233"/>
        <end position="263"/>
    </location>
</feature>
<evidence type="ECO:0000256" key="7">
    <source>
        <dbReference type="ARBA" id="ARBA00023065"/>
    </source>
</evidence>
<keyword evidence="2" id="KW-0813">Transport</keyword>
<evidence type="ECO:0000256" key="4">
    <source>
        <dbReference type="ARBA" id="ARBA00022475"/>
    </source>
</evidence>
<keyword evidence="5 10" id="KW-0812">Transmembrane</keyword>
<evidence type="ECO:0000256" key="5">
    <source>
        <dbReference type="ARBA" id="ARBA00022692"/>
    </source>
</evidence>
<dbReference type="GO" id="GO:0015297">
    <property type="term" value="F:antiporter activity"/>
    <property type="evidence" value="ECO:0007669"/>
    <property type="project" value="UniProtKB-KW"/>
</dbReference>
<dbReference type="PANTHER" id="PTHR43298">
    <property type="entry name" value="MULTIDRUG RESISTANCE PROTEIN NORM-RELATED"/>
    <property type="match status" value="1"/>
</dbReference>
<dbReference type="PANTHER" id="PTHR43298:SF2">
    <property type="entry name" value="FMN_FAD EXPORTER YEEO-RELATED"/>
    <property type="match status" value="1"/>
</dbReference>
<feature type="transmembrane region" description="Helical" evidence="10">
    <location>
        <begin position="47"/>
        <end position="69"/>
    </location>
</feature>
<reference evidence="12 13" key="1">
    <citation type="submission" date="2018-07" db="EMBL/GenBank/DDBJ databases">
        <title>Genomic Encyclopedia of Type Strains, Phase IV (KMG-IV): sequencing the most valuable type-strain genomes for metagenomic binning, comparative biology and taxonomic classification.</title>
        <authorList>
            <person name="Goeker M."/>
        </authorList>
    </citation>
    <scope>NUCLEOTIDE SEQUENCE [LARGE SCALE GENOMIC DNA]</scope>
    <source>
        <strain evidence="12 13">DSM 26725</strain>
    </source>
</reference>
<evidence type="ECO:0000256" key="2">
    <source>
        <dbReference type="ARBA" id="ARBA00022448"/>
    </source>
</evidence>
<proteinExistence type="predicted"/>
<name>A0A3D9FGJ8_9SPHN</name>
<protein>
    <recommendedName>
        <fullName evidence="9">Multidrug-efflux transporter</fullName>
    </recommendedName>
</protein>
<feature type="transmembrane region" description="Helical" evidence="10">
    <location>
        <begin position="353"/>
        <end position="370"/>
    </location>
</feature>
<feature type="transmembrane region" description="Helical" evidence="10">
    <location>
        <begin position="189"/>
        <end position="213"/>
    </location>
</feature>
<keyword evidence="3" id="KW-0050">Antiport</keyword>
<keyword evidence="11" id="KW-0732">Signal</keyword>
<dbReference type="GO" id="GO:0042910">
    <property type="term" value="F:xenobiotic transmembrane transporter activity"/>
    <property type="evidence" value="ECO:0007669"/>
    <property type="project" value="InterPro"/>
</dbReference>
<dbReference type="Pfam" id="PF01554">
    <property type="entry name" value="MatE"/>
    <property type="match status" value="2"/>
</dbReference>
<feature type="signal peptide" evidence="11">
    <location>
        <begin position="1"/>
        <end position="23"/>
    </location>
</feature>
<sequence>MRAEIRATLALALPLIIGNFAQAAINTTDVLILGRYDVDALAASALGVNLFFAFAVFAMGLVMAASPLIAAERGRKPHSVRDVRRTVRQACWASLAVCLPVWATLWNTEWVMLLFGQDPALSVAAAGYVRVMMWGLFPFLIFCVLRHYVSALERPIWGVIVTVIGVGFNALADWILVFGLFGFPELGLTGAAIASLVANFVLMFGMILVVIMVPSFRRYRLLGRFWQSDWPRFFGILGLGLPIAVTLALEVTVFNAAVFLMGLIDRDSLAAHAIAIQVASLAFMIPLGLSQAATVRVGIWHGRQDRAGVARAGSVALWLGCGAALLLSAGMVAFPNELVGLFVDRAEPESAPVFRLAVSFLIIAALFQLVDGAQAVGAGVLRGLQDTRVPMLFAAIGYWVVGLGLAVWLGFPGGLAGLGIWIGLAAGLAAAAVLMVSRWFMRERIGLVRYE</sequence>
<keyword evidence="7" id="KW-0406">Ion transport</keyword>
<dbReference type="EMBL" id="QRDP01000004">
    <property type="protein sequence ID" value="RED16893.1"/>
    <property type="molecule type" value="Genomic_DNA"/>
</dbReference>
<organism evidence="12 13">
    <name type="scientific">Parasphingopyxis lamellibrachiae</name>
    <dbReference type="NCBI Taxonomy" id="680125"/>
    <lineage>
        <taxon>Bacteria</taxon>
        <taxon>Pseudomonadati</taxon>
        <taxon>Pseudomonadota</taxon>
        <taxon>Alphaproteobacteria</taxon>
        <taxon>Sphingomonadales</taxon>
        <taxon>Sphingomonadaceae</taxon>
        <taxon>Parasphingopyxis</taxon>
    </lineage>
</organism>
<dbReference type="NCBIfam" id="TIGR00797">
    <property type="entry name" value="matE"/>
    <property type="match status" value="1"/>
</dbReference>
<keyword evidence="4" id="KW-1003">Cell membrane</keyword>
<evidence type="ECO:0000313" key="13">
    <source>
        <dbReference type="Proteomes" id="UP000256310"/>
    </source>
</evidence>
<evidence type="ECO:0000256" key="9">
    <source>
        <dbReference type="ARBA" id="ARBA00031636"/>
    </source>
</evidence>
<keyword evidence="8 10" id="KW-0472">Membrane</keyword>
<dbReference type="Proteomes" id="UP000256310">
    <property type="component" value="Unassembled WGS sequence"/>
</dbReference>
<dbReference type="AlphaFoldDB" id="A0A3D9FGJ8"/>
<feature type="chain" id="PRO_5017587136" description="Multidrug-efflux transporter" evidence="11">
    <location>
        <begin position="24"/>
        <end position="451"/>
    </location>
</feature>
<keyword evidence="13" id="KW-1185">Reference proteome</keyword>
<dbReference type="InterPro" id="IPR050222">
    <property type="entry name" value="MATE_MdtK"/>
</dbReference>
<feature type="transmembrane region" description="Helical" evidence="10">
    <location>
        <begin position="120"/>
        <end position="145"/>
    </location>
</feature>
<dbReference type="CDD" id="cd13131">
    <property type="entry name" value="MATE_NorM_like"/>
    <property type="match status" value="1"/>
</dbReference>
<feature type="transmembrane region" description="Helical" evidence="10">
    <location>
        <begin position="309"/>
        <end position="333"/>
    </location>
</feature>
<feature type="transmembrane region" description="Helical" evidence="10">
    <location>
        <begin position="391"/>
        <end position="411"/>
    </location>
</feature>
<accession>A0A3D9FGJ8</accession>
<dbReference type="PIRSF" id="PIRSF006603">
    <property type="entry name" value="DinF"/>
    <property type="match status" value="1"/>
</dbReference>
<keyword evidence="6 10" id="KW-1133">Transmembrane helix</keyword>
<dbReference type="GO" id="GO:0006811">
    <property type="term" value="P:monoatomic ion transport"/>
    <property type="evidence" value="ECO:0007669"/>
    <property type="project" value="UniProtKB-KW"/>
</dbReference>
<comment type="caution">
    <text evidence="12">The sequence shown here is derived from an EMBL/GenBank/DDBJ whole genome shotgun (WGS) entry which is preliminary data.</text>
</comment>
<dbReference type="GO" id="GO:0005886">
    <property type="term" value="C:plasma membrane"/>
    <property type="evidence" value="ECO:0007669"/>
    <property type="project" value="UniProtKB-SubCell"/>
</dbReference>
<evidence type="ECO:0000256" key="3">
    <source>
        <dbReference type="ARBA" id="ARBA00022449"/>
    </source>
</evidence>
<evidence type="ECO:0000256" key="1">
    <source>
        <dbReference type="ARBA" id="ARBA00004429"/>
    </source>
</evidence>
<feature type="transmembrane region" description="Helical" evidence="10">
    <location>
        <begin position="417"/>
        <end position="441"/>
    </location>
</feature>
<evidence type="ECO:0000256" key="8">
    <source>
        <dbReference type="ARBA" id="ARBA00023136"/>
    </source>
</evidence>
<dbReference type="RefSeq" id="WP_245953792.1">
    <property type="nucleotide sequence ID" value="NZ_QRDP01000004.1"/>
</dbReference>
<dbReference type="InterPro" id="IPR048279">
    <property type="entry name" value="MdtK-like"/>
</dbReference>
<feature type="transmembrane region" description="Helical" evidence="10">
    <location>
        <begin position="157"/>
        <end position="183"/>
    </location>
</feature>
<comment type="subcellular location">
    <subcellularLocation>
        <location evidence="1">Cell inner membrane</location>
        <topology evidence="1">Multi-pass membrane protein</topology>
    </subcellularLocation>
</comment>
<evidence type="ECO:0000256" key="6">
    <source>
        <dbReference type="ARBA" id="ARBA00022989"/>
    </source>
</evidence>
<evidence type="ECO:0000313" key="12">
    <source>
        <dbReference type="EMBL" id="RED16893.1"/>
    </source>
</evidence>
<feature type="transmembrane region" description="Helical" evidence="10">
    <location>
        <begin position="90"/>
        <end position="108"/>
    </location>
</feature>
<gene>
    <name evidence="12" type="ORF">DFR46_1926</name>
</gene>
<feature type="transmembrane region" description="Helical" evidence="10">
    <location>
        <begin position="269"/>
        <end position="289"/>
    </location>
</feature>